<sequence>MTVGVYIKQLSDGSPGGTTLGQSATDLISFHGATAIAQAAVSASVSTTAPVSGAFGFSTSAQAIAVLTALNDILTCLKNKGLMASS</sequence>
<gene>
    <name evidence="2" type="ORF">UFOVP1097_5</name>
    <name evidence="3" type="ORF">UFOVP1349_56</name>
    <name evidence="4" type="ORF">UFOVP1456_36</name>
    <name evidence="1" type="ORF">UFOVP925_44</name>
</gene>
<accession>A0A6J5PJJ8</accession>
<dbReference type="EMBL" id="LR797048">
    <property type="protein sequence ID" value="CAB4183847.1"/>
    <property type="molecule type" value="Genomic_DNA"/>
</dbReference>
<dbReference type="EMBL" id="LR797404">
    <property type="protein sequence ID" value="CAB4214413.1"/>
    <property type="molecule type" value="Genomic_DNA"/>
</dbReference>
<dbReference type="EMBL" id="LR796876">
    <property type="protein sequence ID" value="CAB4171959.1"/>
    <property type="molecule type" value="Genomic_DNA"/>
</dbReference>
<reference evidence="1" key="1">
    <citation type="submission" date="2020-05" db="EMBL/GenBank/DDBJ databases">
        <authorList>
            <person name="Chiriac C."/>
            <person name="Salcher M."/>
            <person name="Ghai R."/>
            <person name="Kavagutti S V."/>
        </authorList>
    </citation>
    <scope>NUCLEOTIDE SEQUENCE</scope>
</reference>
<evidence type="ECO:0000313" key="1">
    <source>
        <dbReference type="EMBL" id="CAB4171959.1"/>
    </source>
</evidence>
<name>A0A6J5PJJ8_9CAUD</name>
<protein>
    <recommendedName>
        <fullName evidence="5">Head fiber protein</fullName>
    </recommendedName>
</protein>
<dbReference type="EMBL" id="LR797291">
    <property type="protein sequence ID" value="CAB4200614.1"/>
    <property type="molecule type" value="Genomic_DNA"/>
</dbReference>
<evidence type="ECO:0000313" key="2">
    <source>
        <dbReference type="EMBL" id="CAB4183847.1"/>
    </source>
</evidence>
<proteinExistence type="predicted"/>
<evidence type="ECO:0000313" key="4">
    <source>
        <dbReference type="EMBL" id="CAB4214413.1"/>
    </source>
</evidence>
<organism evidence="1">
    <name type="scientific">uncultured Caudovirales phage</name>
    <dbReference type="NCBI Taxonomy" id="2100421"/>
    <lineage>
        <taxon>Viruses</taxon>
        <taxon>Duplodnaviria</taxon>
        <taxon>Heunggongvirae</taxon>
        <taxon>Uroviricota</taxon>
        <taxon>Caudoviricetes</taxon>
        <taxon>Peduoviridae</taxon>
        <taxon>Maltschvirus</taxon>
        <taxon>Maltschvirus maltsch</taxon>
    </lineage>
</organism>
<evidence type="ECO:0008006" key="5">
    <source>
        <dbReference type="Google" id="ProtNLM"/>
    </source>
</evidence>
<evidence type="ECO:0000313" key="3">
    <source>
        <dbReference type="EMBL" id="CAB4200614.1"/>
    </source>
</evidence>